<dbReference type="RefSeq" id="WP_075765864.1">
    <property type="nucleotide sequence ID" value="NZ_CP016076.1"/>
</dbReference>
<dbReference type="Pfam" id="PF00083">
    <property type="entry name" value="Sugar_tr"/>
    <property type="match status" value="1"/>
</dbReference>
<dbReference type="EMBL" id="CP016076">
    <property type="protein sequence ID" value="APU17853.1"/>
    <property type="molecule type" value="Genomic_DNA"/>
</dbReference>
<evidence type="ECO:0000256" key="9">
    <source>
        <dbReference type="SAM" id="MobiDB-lite"/>
    </source>
</evidence>
<feature type="transmembrane region" description="Helical" evidence="10">
    <location>
        <begin position="7"/>
        <end position="31"/>
    </location>
</feature>
<dbReference type="CDD" id="cd06173">
    <property type="entry name" value="MFS_MefA_like"/>
    <property type="match status" value="1"/>
</dbReference>
<evidence type="ECO:0000256" key="7">
    <source>
        <dbReference type="ARBA" id="ARBA00038075"/>
    </source>
</evidence>
<feature type="transmembrane region" description="Helical" evidence="10">
    <location>
        <begin position="349"/>
        <end position="372"/>
    </location>
</feature>
<dbReference type="Pfam" id="PF07690">
    <property type="entry name" value="MFS_1"/>
    <property type="match status" value="1"/>
</dbReference>
<feature type="transmembrane region" description="Helical" evidence="10">
    <location>
        <begin position="167"/>
        <end position="186"/>
    </location>
</feature>
<comment type="similarity">
    <text evidence="7">Belongs to the major facilitator superfamily. Drug:H(+) antiporter-3 (DHA3) (TC 2.A.1.21) family.</text>
</comment>
<dbReference type="InterPro" id="IPR020846">
    <property type="entry name" value="MFS_dom"/>
</dbReference>
<evidence type="ECO:0000313" key="12">
    <source>
        <dbReference type="EMBL" id="APU17853.1"/>
    </source>
</evidence>
<keyword evidence="3" id="KW-1003">Cell membrane</keyword>
<dbReference type="PROSITE" id="PS00217">
    <property type="entry name" value="SUGAR_TRANSPORT_2"/>
    <property type="match status" value="1"/>
</dbReference>
<dbReference type="InterPro" id="IPR036259">
    <property type="entry name" value="MFS_trans_sf"/>
</dbReference>
<dbReference type="KEGG" id="acad:UA74_29305"/>
<keyword evidence="13" id="KW-1185">Reference proteome</keyword>
<dbReference type="InterPro" id="IPR005829">
    <property type="entry name" value="Sugar_transporter_CS"/>
</dbReference>
<sequence>MNRIVVFFLGADFASLLGNSVIAVALPWLVFQRTGDAAATGTVAAVTAIPALLAAFFGGLLIDKFGRRRMSIVADLGSALSVAALPAVDAVFGLDLGLFILLGVLGALFDVPGLTARDALLPDIASAGRIDLDRLAGIRESLFAVSFLAGPALAGLALTLFPIEAVIWSAAVMPALAALFTSLLPAEVGRVRRLSANEANGAADPAERGTRGLLVGFRIIIRSSLLSALTILSIGSVLVMGPLQALVLPVYFAEAGAPDLLGYTVSAMALGMLGGSVAYAVLAARISRRAVFLTALACCSFGLAIVAFLPPFLLLALGLLLVGIGSGLLGPLVPVLFAERVPEASRGRVMGVQNAATLAVMPLGVMAAGLLIEGASLRVATAVIAGSWLLVGVYAILARGMRDLDTVKDEPVLVGDEGEGMLVGQKDEPRLVDDKDEPRLVDDATGGGR</sequence>
<feature type="compositionally biased region" description="Basic and acidic residues" evidence="9">
    <location>
        <begin position="425"/>
        <end position="442"/>
    </location>
</feature>
<dbReference type="GO" id="GO:0022857">
    <property type="term" value="F:transmembrane transporter activity"/>
    <property type="evidence" value="ECO:0007669"/>
    <property type="project" value="InterPro"/>
</dbReference>
<dbReference type="PANTHER" id="PTHR23513:SF9">
    <property type="entry name" value="ENTEROBACTIN EXPORTER ENTS"/>
    <property type="match status" value="1"/>
</dbReference>
<evidence type="ECO:0000256" key="4">
    <source>
        <dbReference type="ARBA" id="ARBA00022692"/>
    </source>
</evidence>
<evidence type="ECO:0000256" key="1">
    <source>
        <dbReference type="ARBA" id="ARBA00004429"/>
    </source>
</evidence>
<evidence type="ECO:0000256" key="6">
    <source>
        <dbReference type="ARBA" id="ARBA00023136"/>
    </source>
</evidence>
<keyword evidence="6 10" id="KW-0472">Membrane</keyword>
<organism evidence="12 13">
    <name type="scientific">Actinoalloteichus fjordicus</name>
    <dbReference type="NCBI Taxonomy" id="1612552"/>
    <lineage>
        <taxon>Bacteria</taxon>
        <taxon>Bacillati</taxon>
        <taxon>Actinomycetota</taxon>
        <taxon>Actinomycetes</taxon>
        <taxon>Pseudonocardiales</taxon>
        <taxon>Pseudonocardiaceae</taxon>
        <taxon>Actinoalloteichus</taxon>
    </lineage>
</organism>
<evidence type="ECO:0000256" key="5">
    <source>
        <dbReference type="ARBA" id="ARBA00022989"/>
    </source>
</evidence>
<feature type="transmembrane region" description="Helical" evidence="10">
    <location>
        <begin position="219"/>
        <end position="240"/>
    </location>
</feature>
<keyword evidence="2" id="KW-0813">Transport</keyword>
<feature type="transmembrane region" description="Helical" evidence="10">
    <location>
        <begin position="378"/>
        <end position="398"/>
    </location>
</feature>
<dbReference type="PANTHER" id="PTHR23513">
    <property type="entry name" value="INTEGRAL MEMBRANE EFFLUX PROTEIN-RELATED"/>
    <property type="match status" value="1"/>
</dbReference>
<evidence type="ECO:0000256" key="2">
    <source>
        <dbReference type="ARBA" id="ARBA00022448"/>
    </source>
</evidence>
<feature type="transmembrane region" description="Helical" evidence="10">
    <location>
        <begin position="260"/>
        <end position="283"/>
    </location>
</feature>
<gene>
    <name evidence="12" type="ORF">UA74_29305</name>
</gene>
<protein>
    <recommendedName>
        <fullName evidence="8">Multidrug efflux pump Tap</fullName>
    </recommendedName>
</protein>
<dbReference type="SUPFAM" id="SSF103473">
    <property type="entry name" value="MFS general substrate transporter"/>
    <property type="match status" value="1"/>
</dbReference>
<keyword evidence="5 10" id="KW-1133">Transmembrane helix</keyword>
<proteinExistence type="inferred from homology"/>
<feature type="transmembrane region" description="Helical" evidence="10">
    <location>
        <begin position="290"/>
        <end position="309"/>
    </location>
</feature>
<feature type="domain" description="Major facilitator superfamily (MFS) profile" evidence="11">
    <location>
        <begin position="4"/>
        <end position="403"/>
    </location>
</feature>
<feature type="transmembrane region" description="Helical" evidence="10">
    <location>
        <begin position="315"/>
        <end position="337"/>
    </location>
</feature>
<feature type="transmembrane region" description="Helical" evidence="10">
    <location>
        <begin position="37"/>
        <end position="60"/>
    </location>
</feature>
<evidence type="ECO:0000256" key="8">
    <source>
        <dbReference type="ARBA" id="ARBA00040914"/>
    </source>
</evidence>
<dbReference type="GO" id="GO:0005886">
    <property type="term" value="C:plasma membrane"/>
    <property type="evidence" value="ECO:0007669"/>
    <property type="project" value="UniProtKB-SubCell"/>
</dbReference>
<dbReference type="PROSITE" id="PS00216">
    <property type="entry name" value="SUGAR_TRANSPORT_1"/>
    <property type="match status" value="1"/>
</dbReference>
<dbReference type="AlphaFoldDB" id="A0AAC9LH93"/>
<reference evidence="13" key="1">
    <citation type="submission" date="2016-06" db="EMBL/GenBank/DDBJ databases">
        <title>Complete genome sequence of Actinoalloteichus fjordicus DSM 46855 (=ADI127-17), type strain of the new species Actinoalloteichus fjordicus.</title>
        <authorList>
            <person name="Ruckert C."/>
            <person name="Nouioui I."/>
            <person name="Willmese J."/>
            <person name="van Wezel G."/>
            <person name="Klenk H.-P."/>
            <person name="Kalinowski J."/>
            <person name="Zotchev S.B."/>
        </authorList>
    </citation>
    <scope>NUCLEOTIDE SEQUENCE [LARGE SCALE GENOMIC DNA]</scope>
    <source>
        <strain evidence="13">ADI127-7</strain>
    </source>
</reference>
<dbReference type="InterPro" id="IPR005828">
    <property type="entry name" value="MFS_sugar_transport-like"/>
</dbReference>
<dbReference type="Proteomes" id="UP000185511">
    <property type="component" value="Chromosome"/>
</dbReference>
<feature type="region of interest" description="Disordered" evidence="9">
    <location>
        <begin position="424"/>
        <end position="449"/>
    </location>
</feature>
<keyword evidence="4 10" id="KW-0812">Transmembrane</keyword>
<evidence type="ECO:0000259" key="11">
    <source>
        <dbReference type="PROSITE" id="PS50850"/>
    </source>
</evidence>
<evidence type="ECO:0000313" key="13">
    <source>
        <dbReference type="Proteomes" id="UP000185511"/>
    </source>
</evidence>
<feature type="transmembrane region" description="Helical" evidence="10">
    <location>
        <begin position="141"/>
        <end position="161"/>
    </location>
</feature>
<name>A0AAC9LH93_9PSEU</name>
<comment type="subcellular location">
    <subcellularLocation>
        <location evidence="1">Cell inner membrane</location>
        <topology evidence="1">Multi-pass membrane protein</topology>
    </subcellularLocation>
</comment>
<accession>A0AAC9LH93</accession>
<dbReference type="Gene3D" id="1.20.1250.20">
    <property type="entry name" value="MFS general substrate transporter like domains"/>
    <property type="match status" value="1"/>
</dbReference>
<dbReference type="PROSITE" id="PS50850">
    <property type="entry name" value="MFS"/>
    <property type="match status" value="1"/>
</dbReference>
<evidence type="ECO:0000256" key="3">
    <source>
        <dbReference type="ARBA" id="ARBA00022475"/>
    </source>
</evidence>
<evidence type="ECO:0000256" key="10">
    <source>
        <dbReference type="SAM" id="Phobius"/>
    </source>
</evidence>
<dbReference type="InterPro" id="IPR011701">
    <property type="entry name" value="MFS"/>
</dbReference>